<dbReference type="GO" id="GO:0003729">
    <property type="term" value="F:mRNA binding"/>
    <property type="evidence" value="ECO:0007669"/>
    <property type="project" value="TreeGrafter"/>
</dbReference>
<comment type="caution">
    <text evidence="3">The sequence shown here is derived from an EMBL/GenBank/DDBJ whole genome shotgun (WGS) entry which is preliminary data.</text>
</comment>
<evidence type="ECO:0000256" key="1">
    <source>
        <dbReference type="ARBA" id="ARBA00022884"/>
    </source>
</evidence>
<accession>A0A830DEG2</accession>
<feature type="domain" description="NTF2" evidence="2">
    <location>
        <begin position="10"/>
        <end position="42"/>
    </location>
</feature>
<dbReference type="GO" id="GO:0005829">
    <property type="term" value="C:cytosol"/>
    <property type="evidence" value="ECO:0007669"/>
    <property type="project" value="TreeGrafter"/>
</dbReference>
<keyword evidence="4" id="KW-1185">Reference proteome</keyword>
<dbReference type="InterPro" id="IPR032710">
    <property type="entry name" value="NTF2-like_dom_sf"/>
</dbReference>
<dbReference type="PANTHER" id="PTHR10693:SF20">
    <property type="entry name" value="AT27578P"/>
    <property type="match status" value="1"/>
</dbReference>
<dbReference type="PROSITE" id="PS50177">
    <property type="entry name" value="NTF2_DOMAIN"/>
    <property type="match status" value="1"/>
</dbReference>
<dbReference type="SUPFAM" id="SSF54427">
    <property type="entry name" value="NTF2-like"/>
    <property type="match status" value="1"/>
</dbReference>
<dbReference type="Proteomes" id="UP000653305">
    <property type="component" value="Unassembled WGS sequence"/>
</dbReference>
<sequence length="70" mass="7906">MAVLFPPRDVADAFVKQYYTILSNSPENAHKFYAESSLLGWPESDGVITPVTTLSVRKYTKSSLITFFCR</sequence>
<dbReference type="InterPro" id="IPR002075">
    <property type="entry name" value="NTF2_dom"/>
</dbReference>
<dbReference type="InterPro" id="IPR018222">
    <property type="entry name" value="Nuclear_transport_factor_2_euk"/>
</dbReference>
<dbReference type="OrthoDB" id="339151at2759"/>
<gene>
    <name evidence="3" type="ORF">PHJA_002672700</name>
</gene>
<reference evidence="3" key="1">
    <citation type="submission" date="2020-07" db="EMBL/GenBank/DDBJ databases">
        <title>Ethylene signaling mediates host invasion by parasitic plants.</title>
        <authorList>
            <person name="Yoshida S."/>
        </authorList>
    </citation>
    <scope>NUCLEOTIDE SEQUENCE</scope>
    <source>
        <strain evidence="3">Okayama</strain>
    </source>
</reference>
<dbReference type="Pfam" id="PF02136">
    <property type="entry name" value="NTF2"/>
    <property type="match status" value="1"/>
</dbReference>
<dbReference type="AlphaFoldDB" id="A0A830DEG2"/>
<evidence type="ECO:0000313" key="4">
    <source>
        <dbReference type="Proteomes" id="UP000653305"/>
    </source>
</evidence>
<proteinExistence type="predicted"/>
<evidence type="ECO:0000313" key="3">
    <source>
        <dbReference type="EMBL" id="GFQ05286.1"/>
    </source>
</evidence>
<dbReference type="InterPro" id="IPR039539">
    <property type="entry name" value="Ras_GTPase_bind_prot"/>
</dbReference>
<name>A0A830DEG2_9LAMI</name>
<keyword evidence="1" id="KW-0694">RNA-binding</keyword>
<evidence type="ECO:0000259" key="2">
    <source>
        <dbReference type="PROSITE" id="PS50177"/>
    </source>
</evidence>
<dbReference type="GO" id="GO:1990904">
    <property type="term" value="C:ribonucleoprotein complex"/>
    <property type="evidence" value="ECO:0007669"/>
    <property type="project" value="TreeGrafter"/>
</dbReference>
<dbReference type="EMBL" id="BMAC01001041">
    <property type="protein sequence ID" value="GFQ05286.1"/>
    <property type="molecule type" value="Genomic_DNA"/>
</dbReference>
<dbReference type="PANTHER" id="PTHR10693">
    <property type="entry name" value="RAS GTPASE-ACTIVATING PROTEIN-BINDING PROTEIN"/>
    <property type="match status" value="1"/>
</dbReference>
<protein>
    <recommendedName>
        <fullName evidence="2">NTF2 domain-containing protein</fullName>
    </recommendedName>
</protein>
<dbReference type="Gene3D" id="3.10.450.50">
    <property type="match status" value="1"/>
</dbReference>
<organism evidence="3 4">
    <name type="scientific">Phtheirospermum japonicum</name>
    <dbReference type="NCBI Taxonomy" id="374723"/>
    <lineage>
        <taxon>Eukaryota</taxon>
        <taxon>Viridiplantae</taxon>
        <taxon>Streptophyta</taxon>
        <taxon>Embryophyta</taxon>
        <taxon>Tracheophyta</taxon>
        <taxon>Spermatophyta</taxon>
        <taxon>Magnoliopsida</taxon>
        <taxon>eudicotyledons</taxon>
        <taxon>Gunneridae</taxon>
        <taxon>Pentapetalae</taxon>
        <taxon>asterids</taxon>
        <taxon>lamiids</taxon>
        <taxon>Lamiales</taxon>
        <taxon>Orobanchaceae</taxon>
        <taxon>Orobanchaceae incertae sedis</taxon>
        <taxon>Phtheirospermum</taxon>
    </lineage>
</organism>